<keyword evidence="4" id="KW-0804">Transcription</keyword>
<feature type="domain" description="BZIP" evidence="6">
    <location>
        <begin position="34"/>
        <end position="80"/>
    </location>
</feature>
<evidence type="ECO:0000259" key="6">
    <source>
        <dbReference type="PROSITE" id="PS50217"/>
    </source>
</evidence>
<sequence length="137" mass="16038">MSSSTGDHLSVNDNIIINLPPQTPIIFSSGSNNDEIRKKRMISNRESARRSRMRKQKHLEDVKNQVTKYKMVNQQLMNRLRLVNHNGHIVEQQNKMLRFESAMLRERLCHLQRLLARPEFQCTLLSSAWPCNNIVTL</sequence>
<comment type="subcellular location">
    <subcellularLocation>
        <location evidence="1">Nucleus</location>
    </subcellularLocation>
</comment>
<dbReference type="FunFam" id="1.20.5.170:FF:000020">
    <property type="entry name" value="BZIP transcription factor"/>
    <property type="match status" value="1"/>
</dbReference>
<dbReference type="Pfam" id="PF07716">
    <property type="entry name" value="bZIP_2"/>
    <property type="match status" value="1"/>
</dbReference>
<keyword evidence="8" id="KW-1185">Reference proteome</keyword>
<gene>
    <name evidence="7" type="ORF">QVD17_24939</name>
</gene>
<accession>A0AAD8NV92</accession>
<evidence type="ECO:0000313" key="7">
    <source>
        <dbReference type="EMBL" id="KAK1422071.1"/>
    </source>
</evidence>
<dbReference type="GO" id="GO:0000976">
    <property type="term" value="F:transcription cis-regulatory region binding"/>
    <property type="evidence" value="ECO:0007669"/>
    <property type="project" value="TreeGrafter"/>
</dbReference>
<evidence type="ECO:0000256" key="3">
    <source>
        <dbReference type="ARBA" id="ARBA00023125"/>
    </source>
</evidence>
<dbReference type="GO" id="GO:0046982">
    <property type="term" value="F:protein heterodimerization activity"/>
    <property type="evidence" value="ECO:0007669"/>
    <property type="project" value="UniProtKB-ARBA"/>
</dbReference>
<organism evidence="7 8">
    <name type="scientific">Tagetes erecta</name>
    <name type="common">African marigold</name>
    <dbReference type="NCBI Taxonomy" id="13708"/>
    <lineage>
        <taxon>Eukaryota</taxon>
        <taxon>Viridiplantae</taxon>
        <taxon>Streptophyta</taxon>
        <taxon>Embryophyta</taxon>
        <taxon>Tracheophyta</taxon>
        <taxon>Spermatophyta</taxon>
        <taxon>Magnoliopsida</taxon>
        <taxon>eudicotyledons</taxon>
        <taxon>Gunneridae</taxon>
        <taxon>Pentapetalae</taxon>
        <taxon>asterids</taxon>
        <taxon>campanulids</taxon>
        <taxon>Asterales</taxon>
        <taxon>Asteraceae</taxon>
        <taxon>Asteroideae</taxon>
        <taxon>Heliantheae alliance</taxon>
        <taxon>Tageteae</taxon>
        <taxon>Tagetes</taxon>
    </lineage>
</organism>
<evidence type="ECO:0000256" key="1">
    <source>
        <dbReference type="ARBA" id="ARBA00004123"/>
    </source>
</evidence>
<dbReference type="CDD" id="cd14702">
    <property type="entry name" value="bZIP_plant_GBF1"/>
    <property type="match status" value="1"/>
</dbReference>
<dbReference type="PROSITE" id="PS50217">
    <property type="entry name" value="BZIP"/>
    <property type="match status" value="1"/>
</dbReference>
<dbReference type="GO" id="GO:0005634">
    <property type="term" value="C:nucleus"/>
    <property type="evidence" value="ECO:0007669"/>
    <property type="project" value="UniProtKB-SubCell"/>
</dbReference>
<evidence type="ECO:0000313" key="8">
    <source>
        <dbReference type="Proteomes" id="UP001229421"/>
    </source>
</evidence>
<dbReference type="SMART" id="SM00338">
    <property type="entry name" value="BRLZ"/>
    <property type="match status" value="1"/>
</dbReference>
<dbReference type="EMBL" id="JAUHHV010000006">
    <property type="protein sequence ID" value="KAK1422071.1"/>
    <property type="molecule type" value="Genomic_DNA"/>
</dbReference>
<keyword evidence="5" id="KW-0539">Nucleus</keyword>
<keyword evidence="3" id="KW-0238">DNA-binding</keyword>
<evidence type="ECO:0000256" key="4">
    <source>
        <dbReference type="ARBA" id="ARBA00023163"/>
    </source>
</evidence>
<dbReference type="InterPro" id="IPR004827">
    <property type="entry name" value="bZIP"/>
</dbReference>
<dbReference type="PANTHER" id="PTHR45764">
    <property type="entry name" value="BZIP TRANSCRIPTION FACTOR 44"/>
    <property type="match status" value="1"/>
</dbReference>
<name>A0AAD8NV92_TARER</name>
<dbReference type="GO" id="GO:0003700">
    <property type="term" value="F:DNA-binding transcription factor activity"/>
    <property type="evidence" value="ECO:0007669"/>
    <property type="project" value="InterPro"/>
</dbReference>
<dbReference type="PROSITE" id="PS00036">
    <property type="entry name" value="BZIP_BASIC"/>
    <property type="match status" value="1"/>
</dbReference>
<evidence type="ECO:0000256" key="5">
    <source>
        <dbReference type="ARBA" id="ARBA00023242"/>
    </source>
</evidence>
<dbReference type="PANTHER" id="PTHR45764:SF21">
    <property type="entry name" value="OS03G0770000 PROTEIN"/>
    <property type="match status" value="1"/>
</dbReference>
<dbReference type="GO" id="GO:0045893">
    <property type="term" value="P:positive regulation of DNA-templated transcription"/>
    <property type="evidence" value="ECO:0007669"/>
    <property type="project" value="TreeGrafter"/>
</dbReference>
<reference evidence="7" key="1">
    <citation type="journal article" date="2023" name="bioRxiv">
        <title>Improved chromosome-level genome assembly for marigold (Tagetes erecta).</title>
        <authorList>
            <person name="Jiang F."/>
            <person name="Yuan L."/>
            <person name="Wang S."/>
            <person name="Wang H."/>
            <person name="Xu D."/>
            <person name="Wang A."/>
            <person name="Fan W."/>
        </authorList>
    </citation>
    <scope>NUCLEOTIDE SEQUENCE</scope>
    <source>
        <strain evidence="7">WSJ</strain>
        <tissue evidence="7">Leaf</tissue>
    </source>
</reference>
<dbReference type="Gene3D" id="1.20.5.170">
    <property type="match status" value="1"/>
</dbReference>
<dbReference type="InterPro" id="IPR045314">
    <property type="entry name" value="bZIP_plant_GBF1"/>
</dbReference>
<dbReference type="InterPro" id="IPR046347">
    <property type="entry name" value="bZIP_sf"/>
</dbReference>
<dbReference type="AlphaFoldDB" id="A0AAD8NV92"/>
<protein>
    <recommendedName>
        <fullName evidence="6">BZIP domain-containing protein</fullName>
    </recommendedName>
</protein>
<comment type="caution">
    <text evidence="7">The sequence shown here is derived from an EMBL/GenBank/DDBJ whole genome shotgun (WGS) entry which is preliminary data.</text>
</comment>
<proteinExistence type="predicted"/>
<evidence type="ECO:0000256" key="2">
    <source>
        <dbReference type="ARBA" id="ARBA00023015"/>
    </source>
</evidence>
<dbReference type="SUPFAM" id="SSF57959">
    <property type="entry name" value="Leucine zipper domain"/>
    <property type="match status" value="1"/>
</dbReference>
<keyword evidence="2" id="KW-0805">Transcription regulation</keyword>
<dbReference type="Proteomes" id="UP001229421">
    <property type="component" value="Unassembled WGS sequence"/>
</dbReference>